<sequence>MQKSLKEVTLESKWGTKNFSFCTQCITIVPATVQNRLIESGREQWKESKLGKISYKPSTIKKKTEDKSRNTGTTRTRQAGKAILAQTLSEIVELIMTSSDVIMTYHDDGSKKKGCGSFSVHGIRINGKYRAMSTLPVSSETRDNLIQLRITVLNIISIASDGNYTPKDIQEKVTFKLTNGVSRNFGIEEMVVHELGTDHFPQHLLCHTHPVLMFNPIWERWNDSSQKIEDMGLSIKEAQNKNLDRKLIADLYILKSKGGSFTKTRRSR</sequence>
<gene>
    <name evidence="2" type="ORF">LSAA_8094</name>
</gene>
<evidence type="ECO:0000313" key="3">
    <source>
        <dbReference type="Proteomes" id="UP000675881"/>
    </source>
</evidence>
<evidence type="ECO:0000313" key="2">
    <source>
        <dbReference type="EMBL" id="CAF2882885.1"/>
    </source>
</evidence>
<dbReference type="EMBL" id="HG994582">
    <property type="protein sequence ID" value="CAF2882885.1"/>
    <property type="molecule type" value="Genomic_DNA"/>
</dbReference>
<proteinExistence type="predicted"/>
<dbReference type="Proteomes" id="UP000675881">
    <property type="component" value="Chromosome 3"/>
</dbReference>
<protein>
    <submittedName>
        <fullName evidence="2">(salmon louse) hypothetical protein</fullName>
    </submittedName>
</protein>
<reference evidence="2" key="1">
    <citation type="submission" date="2021-02" db="EMBL/GenBank/DDBJ databases">
        <authorList>
            <person name="Bekaert M."/>
        </authorList>
    </citation>
    <scope>NUCLEOTIDE SEQUENCE</scope>
    <source>
        <strain evidence="2">IoA-00</strain>
    </source>
</reference>
<name>A0A7R8CP61_LEPSM</name>
<dbReference type="AlphaFoldDB" id="A0A7R8CP61"/>
<evidence type="ECO:0000256" key="1">
    <source>
        <dbReference type="SAM" id="MobiDB-lite"/>
    </source>
</evidence>
<feature type="region of interest" description="Disordered" evidence="1">
    <location>
        <begin position="56"/>
        <end position="78"/>
    </location>
</feature>
<keyword evidence="3" id="KW-1185">Reference proteome</keyword>
<accession>A0A7R8CP61</accession>
<organism evidence="2 3">
    <name type="scientific">Lepeophtheirus salmonis</name>
    <name type="common">Salmon louse</name>
    <name type="synonym">Caligus salmonis</name>
    <dbReference type="NCBI Taxonomy" id="72036"/>
    <lineage>
        <taxon>Eukaryota</taxon>
        <taxon>Metazoa</taxon>
        <taxon>Ecdysozoa</taxon>
        <taxon>Arthropoda</taxon>
        <taxon>Crustacea</taxon>
        <taxon>Multicrustacea</taxon>
        <taxon>Hexanauplia</taxon>
        <taxon>Copepoda</taxon>
        <taxon>Siphonostomatoida</taxon>
        <taxon>Caligidae</taxon>
        <taxon>Lepeophtheirus</taxon>
    </lineage>
</organism>